<sequence>MHSAGCLARRAHDCLTRYMTNNGGTPHVSGGRNRRTKADQDAMTVEIGYAFFSAAFAAALLFGVLAGPALLFALPGLAERLLVHLGGYAAAVLFVVRFVAVMIRFAKSAQPSQPGRTNPDS</sequence>
<gene>
    <name evidence="2" type="ORF">SGFS_014940</name>
</gene>
<evidence type="ECO:0000256" key="1">
    <source>
        <dbReference type="SAM" id="Phobius"/>
    </source>
</evidence>
<keyword evidence="1" id="KW-0812">Transmembrane</keyword>
<dbReference type="EMBL" id="AP018448">
    <property type="protein sequence ID" value="BBC30200.1"/>
    <property type="molecule type" value="Genomic_DNA"/>
</dbReference>
<protein>
    <submittedName>
        <fullName evidence="2">Uncharacterized protein</fullName>
    </submittedName>
</protein>
<keyword evidence="3" id="KW-1185">Reference proteome</keyword>
<organism evidence="2 3">
    <name type="scientific">Streptomyces graminofaciens</name>
    <dbReference type="NCBI Taxonomy" id="68212"/>
    <lineage>
        <taxon>Bacteria</taxon>
        <taxon>Bacillati</taxon>
        <taxon>Actinomycetota</taxon>
        <taxon>Actinomycetes</taxon>
        <taxon>Kitasatosporales</taxon>
        <taxon>Streptomycetaceae</taxon>
        <taxon>Streptomyces</taxon>
    </lineage>
</organism>
<evidence type="ECO:0000313" key="2">
    <source>
        <dbReference type="EMBL" id="BBC30200.1"/>
    </source>
</evidence>
<keyword evidence="1" id="KW-0472">Membrane</keyword>
<reference evidence="2 3" key="1">
    <citation type="journal article" date="2010" name="ChemBioChem">
        <title>Cloning and characterization of the biosynthetic gene cluster of 16-membered macrolide antibiotic FD-891: involvement of a dual functional cytochrome P450 monooxygenase catalyzing epoxidation and hydroxylation.</title>
        <authorList>
            <person name="Kudo F."/>
            <person name="Motegi A."/>
            <person name="Mizoue K."/>
            <person name="Eguchi T."/>
        </authorList>
    </citation>
    <scope>NUCLEOTIDE SEQUENCE [LARGE SCALE GENOMIC DNA]</scope>
    <source>
        <strain evidence="2 3">A-8890</strain>
    </source>
</reference>
<dbReference type="InterPro" id="IPR046295">
    <property type="entry name" value="DUF6332"/>
</dbReference>
<proteinExistence type="predicted"/>
<feature type="transmembrane region" description="Helical" evidence="1">
    <location>
        <begin position="47"/>
        <end position="73"/>
    </location>
</feature>
<feature type="transmembrane region" description="Helical" evidence="1">
    <location>
        <begin position="85"/>
        <end position="106"/>
    </location>
</feature>
<reference evidence="2 3" key="2">
    <citation type="journal article" date="2023" name="ChemBioChem">
        <title>Acyltransferase Domain Exchange between Two Independent Type I Polyketide Synthases in the Same Producer Strain of Macrolide Antibiotics.</title>
        <authorList>
            <person name="Kudo F."/>
            <person name="Kishikawa K."/>
            <person name="Tsuboi K."/>
            <person name="Kido T."/>
            <person name="Usui T."/>
            <person name="Hashimoto J."/>
            <person name="Shin-Ya K."/>
            <person name="Miyanaga A."/>
            <person name="Eguchi T."/>
        </authorList>
    </citation>
    <scope>NUCLEOTIDE SEQUENCE [LARGE SCALE GENOMIC DNA]</scope>
    <source>
        <strain evidence="2 3">A-8890</strain>
    </source>
</reference>
<dbReference type="Proteomes" id="UP001321542">
    <property type="component" value="Chromosome"/>
</dbReference>
<name>A0ABN5VBZ6_9ACTN</name>
<accession>A0ABN5VBZ6</accession>
<keyword evidence="1" id="KW-1133">Transmembrane helix</keyword>
<dbReference type="Pfam" id="PF19857">
    <property type="entry name" value="DUF6332"/>
    <property type="match status" value="1"/>
</dbReference>
<evidence type="ECO:0000313" key="3">
    <source>
        <dbReference type="Proteomes" id="UP001321542"/>
    </source>
</evidence>